<gene>
    <name evidence="1" type="ORF">Tci_062953</name>
</gene>
<dbReference type="AlphaFoldDB" id="A0A6L2P1U2"/>
<comment type="caution">
    <text evidence="1">The sequence shown here is derived from an EMBL/GenBank/DDBJ whole genome shotgun (WGS) entry which is preliminary data.</text>
</comment>
<evidence type="ECO:0000313" key="1">
    <source>
        <dbReference type="EMBL" id="GEU90975.1"/>
    </source>
</evidence>
<organism evidence="1">
    <name type="scientific">Tanacetum cinerariifolium</name>
    <name type="common">Dalmatian daisy</name>
    <name type="synonym">Chrysanthemum cinerariifolium</name>
    <dbReference type="NCBI Taxonomy" id="118510"/>
    <lineage>
        <taxon>Eukaryota</taxon>
        <taxon>Viridiplantae</taxon>
        <taxon>Streptophyta</taxon>
        <taxon>Embryophyta</taxon>
        <taxon>Tracheophyta</taxon>
        <taxon>Spermatophyta</taxon>
        <taxon>Magnoliopsida</taxon>
        <taxon>eudicotyledons</taxon>
        <taxon>Gunneridae</taxon>
        <taxon>Pentapetalae</taxon>
        <taxon>asterids</taxon>
        <taxon>campanulids</taxon>
        <taxon>Asterales</taxon>
        <taxon>Asteraceae</taxon>
        <taxon>Asteroideae</taxon>
        <taxon>Anthemideae</taxon>
        <taxon>Anthemidinae</taxon>
        <taxon>Tanacetum</taxon>
    </lineage>
</organism>
<name>A0A6L2P1U2_TANCI</name>
<protein>
    <submittedName>
        <fullName evidence="1">Uncharacterized protein</fullName>
    </submittedName>
</protein>
<accession>A0A6L2P1U2</accession>
<proteinExistence type="predicted"/>
<dbReference type="EMBL" id="BKCJ010010303">
    <property type="protein sequence ID" value="GEU90975.1"/>
    <property type="molecule type" value="Genomic_DNA"/>
</dbReference>
<reference evidence="1" key="1">
    <citation type="journal article" date="2019" name="Sci. Rep.">
        <title>Draft genome of Tanacetum cinerariifolium, the natural source of mosquito coil.</title>
        <authorList>
            <person name="Yamashiro T."/>
            <person name="Shiraishi A."/>
            <person name="Satake H."/>
            <person name="Nakayama K."/>
        </authorList>
    </citation>
    <scope>NUCLEOTIDE SEQUENCE</scope>
</reference>
<sequence>MLGNTYTFNELHLISAMIDSYLGQPLNDFMNSHNIIEIDDLEFDDRSVDTPFVSPFLDSDDESDDGEVLNALDGKLVAYFDLFLPVNIITLKAYNTIMVEGLKSPGRNLVAIVRDVYVFVGSFTYVTEFVVLEDIGEFIVNDKGNVVMGRPFREKGDELGLEVMDDKDDKVPLVEGVLMGALSGVKELGLLKGGRFMILSSLVKSMISCFFQMGLTVIIGFLQVLVEEEDVVKERKLKKMEMV</sequence>